<dbReference type="Proteomes" id="UP000239814">
    <property type="component" value="Chromosome"/>
</dbReference>
<proteinExistence type="inferred from homology"/>
<evidence type="ECO:0000256" key="2">
    <source>
        <dbReference type="ARBA" id="ARBA00022448"/>
    </source>
</evidence>
<keyword evidence="8" id="KW-1185">Reference proteome</keyword>
<evidence type="ECO:0000313" key="8">
    <source>
        <dbReference type="Proteomes" id="UP000239814"/>
    </source>
</evidence>
<comment type="similarity">
    <text evidence="1">Belongs to the ABC transporter superfamily.</text>
</comment>
<feature type="region of interest" description="Disordered" evidence="5">
    <location>
        <begin position="319"/>
        <end position="374"/>
    </location>
</feature>
<dbReference type="CDD" id="cd03268">
    <property type="entry name" value="ABC_BcrA_bacitracin_resist"/>
    <property type="match status" value="1"/>
</dbReference>
<reference evidence="7 8" key="1">
    <citation type="submission" date="2018-03" db="EMBL/GenBank/DDBJ databases">
        <title>Characteristics and genome of n-alkane degrading marine bacteria Gordonia iterans isolated from crude oil contaminated in Tae-an, South Korea.</title>
        <authorList>
            <person name="Lee S.-S."/>
            <person name="Kim H."/>
        </authorList>
    </citation>
    <scope>NUCLEOTIDE SEQUENCE [LARGE SCALE GENOMIC DNA]</scope>
    <source>
        <strain evidence="7 8">Co17</strain>
    </source>
</reference>
<dbReference type="KEGG" id="git:C6V83_03045"/>
<sequence length="374" mass="38465">MRSVSDTDASVWKRDPDRRHDGGVIVVEHLTKTYGSLTAVDDVSFTCLPGQVVGFLGPNGAGKSTTLRMLTGLTPITSGRATIGGYDYRDIPNPAMQVGTLLDASAFHSGRTALETLRLSARTMGLDDSRVRQMLDVVGLTSVEASRRIGNYSLGMRQRLGVACALLGDPAVLILDEPVNGLDPAGIHWMRGVLRGFADAGGTVLLSSHLLHEIELIADHIVVIGHGRVMAQGATADLAGVPGTRVQSTDDAELAAVLTAAGLVCRPDADGGLYVEAEPGDVGAAVAQTQIVLTELRRAGTGNLERMYLELTAGAQRGGFAPPGGRPGFAAPAAAGFAPTGPYPPPGPPPSGGYPPPGGGYPPPAGPTYPGGLA</sequence>
<protein>
    <submittedName>
        <fullName evidence="7">ABC transporter</fullName>
    </submittedName>
</protein>
<dbReference type="OrthoDB" id="9804819at2"/>
<evidence type="ECO:0000313" key="7">
    <source>
        <dbReference type="EMBL" id="AVL99407.1"/>
    </source>
</evidence>
<dbReference type="InterPro" id="IPR003439">
    <property type="entry name" value="ABC_transporter-like_ATP-bd"/>
</dbReference>
<dbReference type="InterPro" id="IPR017871">
    <property type="entry name" value="ABC_transporter-like_CS"/>
</dbReference>
<dbReference type="InterPro" id="IPR027417">
    <property type="entry name" value="P-loop_NTPase"/>
</dbReference>
<keyword evidence="2" id="KW-0813">Transport</keyword>
<dbReference type="PROSITE" id="PS50893">
    <property type="entry name" value="ABC_TRANSPORTER_2"/>
    <property type="match status" value="1"/>
</dbReference>
<keyword evidence="3" id="KW-0547">Nucleotide-binding</keyword>
<gene>
    <name evidence="7" type="ORF">C6V83_03045</name>
</gene>
<name>A0A2S0KCJ3_9ACTN</name>
<dbReference type="Gene3D" id="3.40.50.300">
    <property type="entry name" value="P-loop containing nucleotide triphosphate hydrolases"/>
    <property type="match status" value="1"/>
</dbReference>
<feature type="domain" description="ABC transporter" evidence="6">
    <location>
        <begin position="25"/>
        <end position="251"/>
    </location>
</feature>
<dbReference type="PANTHER" id="PTHR43335:SF4">
    <property type="entry name" value="ABC TRANSPORTER, ATP-BINDING PROTEIN"/>
    <property type="match status" value="1"/>
</dbReference>
<dbReference type="InterPro" id="IPR003593">
    <property type="entry name" value="AAA+_ATPase"/>
</dbReference>
<feature type="compositionally biased region" description="Pro residues" evidence="5">
    <location>
        <begin position="341"/>
        <end position="367"/>
    </location>
</feature>
<evidence type="ECO:0000256" key="5">
    <source>
        <dbReference type="SAM" id="MobiDB-lite"/>
    </source>
</evidence>
<dbReference type="Pfam" id="PF00005">
    <property type="entry name" value="ABC_tran"/>
    <property type="match status" value="1"/>
</dbReference>
<dbReference type="PROSITE" id="PS00211">
    <property type="entry name" value="ABC_TRANSPORTER_1"/>
    <property type="match status" value="1"/>
</dbReference>
<feature type="compositionally biased region" description="Low complexity" evidence="5">
    <location>
        <begin position="328"/>
        <end position="340"/>
    </location>
</feature>
<accession>A0A2S0KCJ3</accession>
<evidence type="ECO:0000259" key="6">
    <source>
        <dbReference type="PROSITE" id="PS50893"/>
    </source>
</evidence>
<dbReference type="AlphaFoldDB" id="A0A2S0KCJ3"/>
<dbReference type="PANTHER" id="PTHR43335">
    <property type="entry name" value="ABC TRANSPORTER, ATP-BINDING PROTEIN"/>
    <property type="match status" value="1"/>
</dbReference>
<dbReference type="SMART" id="SM00382">
    <property type="entry name" value="AAA"/>
    <property type="match status" value="1"/>
</dbReference>
<keyword evidence="4" id="KW-0067">ATP-binding</keyword>
<dbReference type="EMBL" id="CP027433">
    <property type="protein sequence ID" value="AVL99407.1"/>
    <property type="molecule type" value="Genomic_DNA"/>
</dbReference>
<evidence type="ECO:0000256" key="4">
    <source>
        <dbReference type="ARBA" id="ARBA00022840"/>
    </source>
</evidence>
<evidence type="ECO:0000256" key="1">
    <source>
        <dbReference type="ARBA" id="ARBA00005417"/>
    </source>
</evidence>
<dbReference type="GO" id="GO:0005524">
    <property type="term" value="F:ATP binding"/>
    <property type="evidence" value="ECO:0007669"/>
    <property type="project" value="UniProtKB-KW"/>
</dbReference>
<dbReference type="GO" id="GO:0016887">
    <property type="term" value="F:ATP hydrolysis activity"/>
    <property type="evidence" value="ECO:0007669"/>
    <property type="project" value="InterPro"/>
</dbReference>
<organism evidence="7 8">
    <name type="scientific">Gordonia iterans</name>
    <dbReference type="NCBI Taxonomy" id="1004901"/>
    <lineage>
        <taxon>Bacteria</taxon>
        <taxon>Bacillati</taxon>
        <taxon>Actinomycetota</taxon>
        <taxon>Actinomycetes</taxon>
        <taxon>Mycobacteriales</taxon>
        <taxon>Gordoniaceae</taxon>
        <taxon>Gordonia</taxon>
    </lineage>
</organism>
<dbReference type="SUPFAM" id="SSF52540">
    <property type="entry name" value="P-loop containing nucleoside triphosphate hydrolases"/>
    <property type="match status" value="1"/>
</dbReference>
<evidence type="ECO:0000256" key="3">
    <source>
        <dbReference type="ARBA" id="ARBA00022741"/>
    </source>
</evidence>